<dbReference type="PANTHER" id="PTHR43884:SF12">
    <property type="entry name" value="ISOVALERYL-COA DEHYDROGENASE, MITOCHONDRIAL-RELATED"/>
    <property type="match status" value="1"/>
</dbReference>
<evidence type="ECO:0000259" key="15">
    <source>
        <dbReference type="Pfam" id="PF02771"/>
    </source>
</evidence>
<evidence type="ECO:0000256" key="2">
    <source>
        <dbReference type="ARBA" id="ARBA00022630"/>
    </source>
</evidence>
<organism evidence="17 18">
    <name type="scientific">Acetobacter fabarum</name>
    <dbReference type="NCBI Taxonomy" id="483199"/>
    <lineage>
        <taxon>Bacteria</taxon>
        <taxon>Pseudomonadati</taxon>
        <taxon>Pseudomonadota</taxon>
        <taxon>Alphaproteobacteria</taxon>
        <taxon>Acetobacterales</taxon>
        <taxon>Acetobacteraceae</taxon>
        <taxon>Acetobacter</taxon>
    </lineage>
</organism>
<keyword evidence="5" id="KW-0560">Oxidoreductase</keyword>
<evidence type="ECO:0000256" key="12">
    <source>
        <dbReference type="ARBA" id="ARBA00048445"/>
    </source>
</evidence>
<protein>
    <recommendedName>
        <fullName evidence="10">Dibenzothiophene monooxygenase</fullName>
        <ecNumber evidence="9">1.14.14.21</ecNumber>
    </recommendedName>
</protein>
<dbReference type="InterPro" id="IPR013107">
    <property type="entry name" value="Acyl-CoA_DH_C"/>
</dbReference>
<evidence type="ECO:0000313" key="17">
    <source>
        <dbReference type="EMBL" id="PAK77611.1"/>
    </source>
</evidence>
<evidence type="ECO:0000256" key="11">
    <source>
        <dbReference type="ARBA" id="ARBA00047859"/>
    </source>
</evidence>
<dbReference type="InterPro" id="IPR036250">
    <property type="entry name" value="AcylCo_DH-like_C"/>
</dbReference>
<dbReference type="Proteomes" id="UP000216151">
    <property type="component" value="Unassembled WGS sequence"/>
</dbReference>
<dbReference type="Pfam" id="PF02770">
    <property type="entry name" value="Acyl-CoA_dh_M"/>
    <property type="match status" value="1"/>
</dbReference>
<reference evidence="17 18" key="1">
    <citation type="submission" date="2017-04" db="EMBL/GenBank/DDBJ databases">
        <title>Kefir bacterial isolates.</title>
        <authorList>
            <person name="Kim Y."/>
            <person name="Blasche S."/>
            <person name="Patil K.R."/>
        </authorList>
    </citation>
    <scope>NUCLEOTIDE SEQUENCE [LARGE SCALE GENOMIC DNA]</scope>
    <source>
        <strain evidence="17 18">KR</strain>
    </source>
</reference>
<evidence type="ECO:0000256" key="10">
    <source>
        <dbReference type="ARBA" id="ARBA00034345"/>
    </source>
</evidence>
<evidence type="ECO:0000313" key="18">
    <source>
        <dbReference type="Proteomes" id="UP000216151"/>
    </source>
</evidence>
<dbReference type="OrthoDB" id="6184213at2"/>
<gene>
    <name evidence="17" type="ORF">B8X00_10190</name>
</gene>
<evidence type="ECO:0000259" key="16">
    <source>
        <dbReference type="Pfam" id="PF08028"/>
    </source>
</evidence>
<dbReference type="InterPro" id="IPR006091">
    <property type="entry name" value="Acyl-CoA_Oxase/DH_mid-dom"/>
</dbReference>
<dbReference type="Pfam" id="PF08028">
    <property type="entry name" value="Acyl-CoA_dh_2"/>
    <property type="match status" value="1"/>
</dbReference>
<evidence type="ECO:0000256" key="9">
    <source>
        <dbReference type="ARBA" id="ARBA00034328"/>
    </source>
</evidence>
<dbReference type="Gene3D" id="1.20.140.10">
    <property type="entry name" value="Butyryl-CoA Dehydrogenase, subunit A, domain 3"/>
    <property type="match status" value="1"/>
</dbReference>
<keyword evidence="4" id="KW-0547">Nucleotide-binding</keyword>
<evidence type="ECO:0000256" key="6">
    <source>
        <dbReference type="ARBA" id="ARBA00023033"/>
    </source>
</evidence>
<dbReference type="EC" id="1.14.14.21" evidence="9"/>
<comment type="pathway">
    <text evidence="7">Sulfur metabolism; dibenzothiophene degradation.</text>
</comment>
<dbReference type="InterPro" id="IPR009100">
    <property type="entry name" value="AcylCoA_DH/oxidase_NM_dom_sf"/>
</dbReference>
<evidence type="ECO:0000256" key="4">
    <source>
        <dbReference type="ARBA" id="ARBA00022741"/>
    </source>
</evidence>
<evidence type="ECO:0000256" key="5">
    <source>
        <dbReference type="ARBA" id="ARBA00023002"/>
    </source>
</evidence>
<comment type="catalytic activity">
    <reaction evidence="11">
        <text>dibenzothiophene + FMNH2 + O2 = dibenzothiophene 5-oxide + FMN + H2O + H(+)</text>
        <dbReference type="Rhea" id="RHEA:49076"/>
        <dbReference type="ChEBI" id="CHEBI:15377"/>
        <dbReference type="ChEBI" id="CHEBI:15378"/>
        <dbReference type="ChEBI" id="CHEBI:15379"/>
        <dbReference type="ChEBI" id="CHEBI:23681"/>
        <dbReference type="ChEBI" id="CHEBI:23683"/>
        <dbReference type="ChEBI" id="CHEBI:57618"/>
        <dbReference type="ChEBI" id="CHEBI:58210"/>
    </reaction>
</comment>
<keyword evidence="18" id="KW-1185">Reference proteome</keyword>
<dbReference type="PANTHER" id="PTHR43884">
    <property type="entry name" value="ACYL-COA DEHYDROGENASE"/>
    <property type="match status" value="1"/>
</dbReference>
<feature type="domain" description="Acyl-CoA oxidase/dehydrogenase middle" evidence="14">
    <location>
        <begin position="195"/>
        <end position="265"/>
    </location>
</feature>
<evidence type="ECO:0000256" key="13">
    <source>
        <dbReference type="ARBA" id="ARBA00049456"/>
    </source>
</evidence>
<keyword evidence="3" id="KW-0288">FMN</keyword>
<dbReference type="InterPro" id="IPR037069">
    <property type="entry name" value="AcylCoA_DH/ox_N_sf"/>
</dbReference>
<dbReference type="SUPFAM" id="SSF56645">
    <property type="entry name" value="Acyl-CoA dehydrogenase NM domain-like"/>
    <property type="match status" value="1"/>
</dbReference>
<dbReference type="GO" id="GO:0004497">
    <property type="term" value="F:monooxygenase activity"/>
    <property type="evidence" value="ECO:0007669"/>
    <property type="project" value="UniProtKB-KW"/>
</dbReference>
<feature type="domain" description="Acyl-CoA dehydrogenase C-terminal" evidence="16">
    <location>
        <begin position="297"/>
        <end position="429"/>
    </location>
</feature>
<comment type="caution">
    <text evidence="17">The sequence shown here is derived from an EMBL/GenBank/DDBJ whole genome shotgun (WGS) entry which is preliminary data.</text>
</comment>
<comment type="catalytic activity">
    <reaction evidence="12">
        <text>dibenzothiophene 5-oxide + FMNH2 + O2 = dibenzothiophene 5,5-dioxide + FMN + H2O + H(+)</text>
        <dbReference type="Rhea" id="RHEA:49080"/>
        <dbReference type="ChEBI" id="CHEBI:15377"/>
        <dbReference type="ChEBI" id="CHEBI:15378"/>
        <dbReference type="ChEBI" id="CHEBI:15379"/>
        <dbReference type="ChEBI" id="CHEBI:23683"/>
        <dbReference type="ChEBI" id="CHEBI:57618"/>
        <dbReference type="ChEBI" id="CHEBI:58210"/>
        <dbReference type="ChEBI" id="CHEBI:90356"/>
    </reaction>
</comment>
<evidence type="ECO:0000259" key="14">
    <source>
        <dbReference type="Pfam" id="PF02770"/>
    </source>
</evidence>
<keyword evidence="6" id="KW-0503">Monooxygenase</keyword>
<dbReference type="GO" id="GO:0005737">
    <property type="term" value="C:cytoplasm"/>
    <property type="evidence" value="ECO:0007669"/>
    <property type="project" value="UniProtKB-SubCell"/>
</dbReference>
<evidence type="ECO:0000256" key="8">
    <source>
        <dbReference type="ARBA" id="ARBA00034317"/>
    </source>
</evidence>
<dbReference type="InterPro" id="IPR013786">
    <property type="entry name" value="AcylCoA_DH/ox_N"/>
</dbReference>
<sequence length="461" mass="51777">MRVWHRPFLLDRLFMQHHPSSGSGWQFTPKTTQRKIDLMTFIEKNTSFPAPRNDLVRATRPQAVAPYPQDWVDAAQKLAHEFAEGAVQRDLDGARPIEQIRRLRESGLVSLLYPKSLGGGGGSLRDAAQSVLEIAKVDGSTAALLGFNYYNSLVPLLTDYTGANDDVVRHAANNRFFWGNVTQYVNKEFVAEHHPDGGFTITGTKKWNTGAPLAEITTVLAIHPDRDHYIYAVIPTAREGLEFHNDWDPIGLRGTDSGTITFHNVRIFPEDVLHWGHSPAQTGPLPLWASFGAIFYTAVFIGRTLGALEHARKWVLQGRRQGSFGGVSISADDPFIQAEFAEYWVQVQAAQAYFERTIASVQEQWDRRSSLTEEDYGAIALETLSLRTFAARTALHITPRVFELLGGRSTAREADFDQYWRDVRTLSSHDPEVLARRVIGKHVLHQDPLVFPPHFKQDKAG</sequence>
<evidence type="ECO:0000256" key="3">
    <source>
        <dbReference type="ARBA" id="ARBA00022643"/>
    </source>
</evidence>
<dbReference type="GO" id="GO:0008470">
    <property type="term" value="F:3-methylbutanoyl-CoA dehydrogenase activity"/>
    <property type="evidence" value="ECO:0007669"/>
    <property type="project" value="TreeGrafter"/>
</dbReference>
<dbReference type="GO" id="GO:0050660">
    <property type="term" value="F:flavin adenine dinucleotide binding"/>
    <property type="evidence" value="ECO:0007669"/>
    <property type="project" value="InterPro"/>
</dbReference>
<dbReference type="AlphaFoldDB" id="A0A269XXN1"/>
<name>A0A269XXN1_9PROT</name>
<keyword evidence="2" id="KW-0285">Flavoprotein</keyword>
<proteinExistence type="inferred from homology"/>
<dbReference type="Pfam" id="PF02771">
    <property type="entry name" value="Acyl-CoA_dh_N"/>
    <property type="match status" value="1"/>
</dbReference>
<comment type="catalytic activity">
    <reaction evidence="13">
        <text>dibenzothiophene + 2 FMNH2 + 2 O2 = dibenzothiophene 5,5-dioxide + 2 FMN + 2 H2O + 2 H(+)</text>
        <dbReference type="Rhea" id="RHEA:49072"/>
        <dbReference type="ChEBI" id="CHEBI:15377"/>
        <dbReference type="ChEBI" id="CHEBI:15378"/>
        <dbReference type="ChEBI" id="CHEBI:15379"/>
        <dbReference type="ChEBI" id="CHEBI:23681"/>
        <dbReference type="ChEBI" id="CHEBI:57618"/>
        <dbReference type="ChEBI" id="CHEBI:58210"/>
        <dbReference type="ChEBI" id="CHEBI:90356"/>
        <dbReference type="EC" id="1.14.14.21"/>
    </reaction>
</comment>
<dbReference type="InterPro" id="IPR046373">
    <property type="entry name" value="Acyl-CoA_Oxase/DH_mid-dom_sf"/>
</dbReference>
<evidence type="ECO:0000256" key="7">
    <source>
        <dbReference type="ARBA" id="ARBA00034307"/>
    </source>
</evidence>
<dbReference type="Gene3D" id="2.40.110.10">
    <property type="entry name" value="Butyryl-CoA Dehydrogenase, subunit A, domain 2"/>
    <property type="match status" value="1"/>
</dbReference>
<dbReference type="EMBL" id="NCXK01000015">
    <property type="protein sequence ID" value="PAK77611.1"/>
    <property type="molecule type" value="Genomic_DNA"/>
</dbReference>
<evidence type="ECO:0000256" key="1">
    <source>
        <dbReference type="ARBA" id="ARBA00004496"/>
    </source>
</evidence>
<dbReference type="GO" id="GO:0006552">
    <property type="term" value="P:L-leucine catabolic process"/>
    <property type="evidence" value="ECO:0007669"/>
    <property type="project" value="TreeGrafter"/>
</dbReference>
<dbReference type="Gene3D" id="1.10.540.10">
    <property type="entry name" value="Acyl-CoA dehydrogenase/oxidase, N-terminal domain"/>
    <property type="match status" value="1"/>
</dbReference>
<comment type="subcellular location">
    <subcellularLocation>
        <location evidence="1">Cytoplasm</location>
    </subcellularLocation>
</comment>
<comment type="similarity">
    <text evidence="8">Belongs to the DszC flavin monooxygenase family.</text>
</comment>
<dbReference type="SUPFAM" id="SSF47203">
    <property type="entry name" value="Acyl-CoA dehydrogenase C-terminal domain-like"/>
    <property type="match status" value="1"/>
</dbReference>
<feature type="domain" description="Acyl-CoA dehydrogenase/oxidase N-terminal" evidence="15">
    <location>
        <begin position="74"/>
        <end position="147"/>
    </location>
</feature>
<accession>A0A269XXN1</accession>